<feature type="transmembrane region" description="Helical" evidence="1">
    <location>
        <begin position="21"/>
        <end position="41"/>
    </location>
</feature>
<keyword evidence="3" id="KW-1185">Reference proteome</keyword>
<evidence type="ECO:0000313" key="3">
    <source>
        <dbReference type="Proteomes" id="UP001163211"/>
    </source>
</evidence>
<accession>A0ABT3XAK9</accession>
<name>A0ABT3XAK9_9ENTR</name>
<dbReference type="RefSeq" id="WP_267214852.1">
    <property type="nucleotide sequence ID" value="NZ_JAPMLV010000001.1"/>
</dbReference>
<evidence type="ECO:0000313" key="2">
    <source>
        <dbReference type="EMBL" id="MCX8302844.1"/>
    </source>
</evidence>
<protein>
    <submittedName>
        <fullName evidence="2">Uncharacterized protein</fullName>
    </submittedName>
</protein>
<gene>
    <name evidence="2" type="ORF">OTG14_07665</name>
</gene>
<keyword evidence="1" id="KW-0812">Transmembrane</keyword>
<feature type="transmembrane region" description="Helical" evidence="1">
    <location>
        <begin position="61"/>
        <end position="87"/>
    </location>
</feature>
<keyword evidence="1" id="KW-0472">Membrane</keyword>
<evidence type="ECO:0000256" key="1">
    <source>
        <dbReference type="SAM" id="Phobius"/>
    </source>
</evidence>
<keyword evidence="1" id="KW-1133">Transmembrane helix</keyword>
<dbReference type="EMBL" id="JAPMLV010000001">
    <property type="protein sequence ID" value="MCX8302844.1"/>
    <property type="molecule type" value="Genomic_DNA"/>
</dbReference>
<dbReference type="Proteomes" id="UP001163211">
    <property type="component" value="Unassembled WGS sequence"/>
</dbReference>
<sequence length="94" mass="10389">MEELILNMNLGATSKMGKRKSALIYVLTVIIFLLIIPEIILRVCTSEQLGRISDFTSLGGLLNPLLSLLIFLALFSIILAVIAIALVKRILHKQ</sequence>
<organism evidence="2 3">
    <name type="scientific">Enterobacter pseudoroggenkampii</name>
    <dbReference type="NCBI Taxonomy" id="2996112"/>
    <lineage>
        <taxon>Bacteria</taxon>
        <taxon>Pseudomonadati</taxon>
        <taxon>Pseudomonadota</taxon>
        <taxon>Gammaproteobacteria</taxon>
        <taxon>Enterobacterales</taxon>
        <taxon>Enterobacteriaceae</taxon>
        <taxon>Enterobacter</taxon>
    </lineage>
</organism>
<reference evidence="2" key="1">
    <citation type="submission" date="2022-11" db="EMBL/GenBank/DDBJ databases">
        <title>The draft genomes of two Enterobacter strains.</title>
        <authorList>
            <person name="He Y."/>
            <person name="Wu S."/>
            <person name="Feng Y."/>
            <person name="Zong Z."/>
        </authorList>
    </citation>
    <scope>NUCLEOTIDE SEQUENCE</scope>
    <source>
        <strain evidence="2">155092</strain>
    </source>
</reference>
<proteinExistence type="predicted"/>
<comment type="caution">
    <text evidence="2">The sequence shown here is derived from an EMBL/GenBank/DDBJ whole genome shotgun (WGS) entry which is preliminary data.</text>
</comment>